<reference evidence="1 2" key="1">
    <citation type="submission" date="2014-12" db="EMBL/GenBank/DDBJ databases">
        <title>Complete genome sequence of Streptomyces vietnamensis strain GIMV4.0001, a genetic manipulable producer of the benzoisochromanequinone antibiotic granaticin.</title>
        <authorList>
            <person name="Deng M.R."/>
            <person name="Guo J."/>
            <person name="Ma L.Y."/>
            <person name="Feng G.D."/>
            <person name="Mo C.Y."/>
            <person name="Zhu H.H."/>
        </authorList>
    </citation>
    <scope>NUCLEOTIDE SEQUENCE [LARGE SCALE GENOMIC DNA]</scope>
    <source>
        <strain evidence="2">GIMV4.0001</strain>
    </source>
</reference>
<evidence type="ECO:0000313" key="1">
    <source>
        <dbReference type="EMBL" id="AJF64846.1"/>
    </source>
</evidence>
<dbReference type="Proteomes" id="UP000031774">
    <property type="component" value="Chromosome"/>
</dbReference>
<accession>A0A0B5HWN2</accession>
<organism evidence="1 2">
    <name type="scientific">Streptomyces vietnamensis</name>
    <dbReference type="NCBI Taxonomy" id="362257"/>
    <lineage>
        <taxon>Bacteria</taxon>
        <taxon>Bacillati</taxon>
        <taxon>Actinomycetota</taxon>
        <taxon>Actinomycetes</taxon>
        <taxon>Kitasatosporales</taxon>
        <taxon>Streptomycetaceae</taxon>
        <taxon>Streptomyces</taxon>
    </lineage>
</organism>
<dbReference type="EMBL" id="CP010407">
    <property type="protein sequence ID" value="AJF64846.1"/>
    <property type="molecule type" value="Genomic_DNA"/>
</dbReference>
<dbReference type="HOGENOM" id="CLU_102186_0_0_11"/>
<proteinExistence type="predicted"/>
<name>A0A0B5HWN2_9ACTN</name>
<dbReference type="KEGG" id="svt:SVTN_10795"/>
<gene>
    <name evidence="1" type="ORF">SVTN_10795</name>
</gene>
<keyword evidence="2" id="KW-1185">Reference proteome</keyword>
<sequence>MVVVAASAEIHTGEYARPTTGIGQVRAMSLLVPLLVRAYRGIDLEQVLLSSRTPGRDLEADMLTLGGPKNNEVTSMLLKAVPQLPFTVDGSSIRWQGTTYEGRAVGEQVVHDYGYIVRAPNPFAQDKRIVVVGGSHTFGTVAAARWLAENGDARNLPADVAVLVEAEVLQDGHVVRPRMLHTAEI</sequence>
<protein>
    <submittedName>
        <fullName evidence="1">Uncharacterized protein</fullName>
    </submittedName>
</protein>
<evidence type="ECO:0000313" key="2">
    <source>
        <dbReference type="Proteomes" id="UP000031774"/>
    </source>
</evidence>
<dbReference type="AlphaFoldDB" id="A0A0B5HWN2"/>